<dbReference type="GO" id="GO:0004803">
    <property type="term" value="F:transposase activity"/>
    <property type="evidence" value="ECO:0007669"/>
    <property type="project" value="InterPro"/>
</dbReference>
<dbReference type="PANTHER" id="PTHR33258:SF1">
    <property type="entry name" value="TRANSPOSASE INSL FOR INSERTION SEQUENCE ELEMENT IS186A-RELATED"/>
    <property type="match status" value="1"/>
</dbReference>
<evidence type="ECO:0000313" key="11">
    <source>
        <dbReference type="EMBL" id="SDH22738.1"/>
    </source>
</evidence>
<accession>A0A1G8AP40</accession>
<evidence type="ECO:0000259" key="10">
    <source>
        <dbReference type="Pfam" id="PF14905"/>
    </source>
</evidence>
<dbReference type="Pfam" id="PF14905">
    <property type="entry name" value="OMP_b-brl_3"/>
    <property type="match status" value="1"/>
</dbReference>
<comment type="subcellular location">
    <subcellularLocation>
        <location evidence="1">Cell outer membrane</location>
    </subcellularLocation>
</comment>
<keyword evidence="3" id="KW-0815">Transposition</keyword>
<keyword evidence="7" id="KW-0998">Cell outer membrane</keyword>
<dbReference type="Pfam" id="PF01609">
    <property type="entry name" value="DDE_Tnp_1"/>
    <property type="match status" value="1"/>
</dbReference>
<dbReference type="GO" id="GO:0003677">
    <property type="term" value="F:DNA binding"/>
    <property type="evidence" value="ECO:0007669"/>
    <property type="project" value="UniProtKB-KW"/>
</dbReference>
<evidence type="ECO:0000259" key="8">
    <source>
        <dbReference type="Pfam" id="PF01609"/>
    </source>
</evidence>
<evidence type="ECO:0000256" key="3">
    <source>
        <dbReference type="ARBA" id="ARBA00022578"/>
    </source>
</evidence>
<evidence type="ECO:0000256" key="4">
    <source>
        <dbReference type="ARBA" id="ARBA00023125"/>
    </source>
</evidence>
<comment type="similarity">
    <text evidence="2">Belongs to the transposase 11 family.</text>
</comment>
<dbReference type="Gene3D" id="2.40.170.20">
    <property type="entry name" value="TonB-dependent receptor, beta-barrel domain"/>
    <property type="match status" value="1"/>
</dbReference>
<dbReference type="GO" id="GO:0006313">
    <property type="term" value="P:DNA transposition"/>
    <property type="evidence" value="ECO:0007669"/>
    <property type="project" value="InterPro"/>
</dbReference>
<evidence type="ECO:0000256" key="1">
    <source>
        <dbReference type="ARBA" id="ARBA00004442"/>
    </source>
</evidence>
<feature type="domain" description="Transposase IS4-like" evidence="8">
    <location>
        <begin position="108"/>
        <end position="323"/>
    </location>
</feature>
<dbReference type="SUPFAM" id="SSF53098">
    <property type="entry name" value="Ribonuclease H-like"/>
    <property type="match status" value="1"/>
</dbReference>
<dbReference type="InterPro" id="IPR025399">
    <property type="entry name" value="DUF4372"/>
</dbReference>
<feature type="domain" description="DUF4372" evidence="9">
    <location>
        <begin position="3"/>
        <end position="49"/>
    </location>
</feature>
<dbReference type="EMBL" id="FNDB01000005">
    <property type="protein sequence ID" value="SDH22738.1"/>
    <property type="molecule type" value="Genomic_DNA"/>
</dbReference>
<dbReference type="PANTHER" id="PTHR33258">
    <property type="entry name" value="TRANSPOSASE INSL FOR INSERTION SEQUENCE ELEMENT IS186A-RELATED"/>
    <property type="match status" value="1"/>
</dbReference>
<dbReference type="InterPro" id="IPR002559">
    <property type="entry name" value="Transposase_11"/>
</dbReference>
<keyword evidence="4" id="KW-0238">DNA-binding</keyword>
<dbReference type="GO" id="GO:0009279">
    <property type="term" value="C:cell outer membrane"/>
    <property type="evidence" value="ECO:0007669"/>
    <property type="project" value="UniProtKB-SubCell"/>
</dbReference>
<dbReference type="SUPFAM" id="SSF56935">
    <property type="entry name" value="Porins"/>
    <property type="match status" value="1"/>
</dbReference>
<evidence type="ECO:0000256" key="6">
    <source>
        <dbReference type="ARBA" id="ARBA00023172"/>
    </source>
</evidence>
<dbReference type="Pfam" id="PF14294">
    <property type="entry name" value="DUF4372"/>
    <property type="match status" value="1"/>
</dbReference>
<dbReference type="InterPro" id="IPR041700">
    <property type="entry name" value="OMP_b-brl_3"/>
</dbReference>
<dbReference type="Proteomes" id="UP000199274">
    <property type="component" value="Unassembled WGS sequence"/>
</dbReference>
<dbReference type="InterPro" id="IPR047952">
    <property type="entry name" value="Transpos_IS4"/>
</dbReference>
<proteinExistence type="inferred from homology"/>
<keyword evidence="11" id="KW-0675">Receptor</keyword>
<protein>
    <submittedName>
        <fullName evidence="11">Outer membrane receptor proteins, mostly Fe transport</fullName>
    </submittedName>
</protein>
<reference evidence="12" key="1">
    <citation type="submission" date="2016-10" db="EMBL/GenBank/DDBJ databases">
        <authorList>
            <person name="Varghese N."/>
            <person name="Submissions S."/>
        </authorList>
    </citation>
    <scope>NUCLEOTIDE SEQUENCE [LARGE SCALE GENOMIC DNA]</scope>
    <source>
        <strain evidence="12">CGMCC 1.2747</strain>
    </source>
</reference>
<sequence length="938" mass="108310">MIASCAKKHSSDKGCSKYKTYDQFVALTYGQLNKCYTLNDISTGIGVSETFIEDLGLTQSPARSTMSDGNKKRDWKVFESLYYRLLKHYERILKSESQRNIIKEIKDQNIKLIDSTTISLCLKMFDWAKFRTAKGGLKIHTCWDDNLQIPDLVNITEAKIHDRYGIGQLVFSKGTIIVEDRAYFDFTLMLHRIQAENIFVTRIKTNTVYKSIQELDLPDAEDQDIIKDEIIVLNSNKAIETGISEQKLRLVHVYKQDENKVIEIITNNLEWSARTIADLYKKRWDIELFFKAMKQNLQIKTFLGTSENAVKSQIYIALISYLLIELINRTISKKTKSFSNLVEKIRICFAEGTGGLINIIMKKGVRDSWKNTSTVSYDQNKYSIYTLRDNFFYNKNKFRFAASINAKTGYLNATDDLKMYFPDGLFHMKSVTKVKTENLSGKLALDYDLSECTTIGFQYLNDGNNPDFKSDIRIENYNTQNELDNVTLNNSFTDKGSKNQTYNAHLITKLDSLKRKLSFDLDYFNYDSKFDRNFVANNFTPEMAFVDVNQSGRNISNQDIDNWSFKADMEHPLQALNLSYGAKMSFTNSVSDVLYFNTITGTPELDQNQSNRFKYTENNQAIYVNTDRKLNEKWNFQMGLRLENIQTNGFSETMNQETGNNYLKLFPTFYASYKKNENNTFSLNYGKRINRPRFDLLNPFRIYINSNSYSEGNPFLSPSFSDNFELVHSYKEILRTSVFVNAITNGYGVLFTSNPETNTQIVTRKNYFKNLNYGIGESYSVSFADWWSSENSLYLLGAKTEFIKDFNATPSNSLQIDFSTNNTFLLGKTTKLQIDFTYTTPFKSGLYEVGYTSSFDIGFKQDLFNKTMQIAFLANDLLNTSYLKDFTSVINGVKQVYEEKQSNRFVRLSVVYNFGDKKINVQQSDFGNKEENKRTGGN</sequence>
<evidence type="ECO:0000259" key="9">
    <source>
        <dbReference type="Pfam" id="PF14294"/>
    </source>
</evidence>
<keyword evidence="5" id="KW-0472">Membrane</keyword>
<dbReference type="NCBIfam" id="NF033592">
    <property type="entry name" value="transpos_IS4_1"/>
    <property type="match status" value="1"/>
</dbReference>
<keyword evidence="12" id="KW-1185">Reference proteome</keyword>
<evidence type="ECO:0000256" key="2">
    <source>
        <dbReference type="ARBA" id="ARBA00010075"/>
    </source>
</evidence>
<evidence type="ECO:0000256" key="5">
    <source>
        <dbReference type="ARBA" id="ARBA00023136"/>
    </source>
</evidence>
<feature type="domain" description="Outer membrane protein beta-barrel" evidence="10">
    <location>
        <begin position="509"/>
        <end position="912"/>
    </location>
</feature>
<dbReference type="InterPro" id="IPR012337">
    <property type="entry name" value="RNaseH-like_sf"/>
</dbReference>
<dbReference type="InterPro" id="IPR036942">
    <property type="entry name" value="Beta-barrel_TonB_sf"/>
</dbReference>
<organism evidence="11 12">
    <name type="scientific">Flavobacterium omnivorum</name>
    <dbReference type="NCBI Taxonomy" id="178355"/>
    <lineage>
        <taxon>Bacteria</taxon>
        <taxon>Pseudomonadati</taxon>
        <taxon>Bacteroidota</taxon>
        <taxon>Flavobacteriia</taxon>
        <taxon>Flavobacteriales</taxon>
        <taxon>Flavobacteriaceae</taxon>
        <taxon>Flavobacterium</taxon>
    </lineage>
</organism>
<gene>
    <name evidence="11" type="ORF">SAMN04488062_105109</name>
</gene>
<dbReference type="AlphaFoldDB" id="A0A1G8AP40"/>
<keyword evidence="6" id="KW-0233">DNA recombination</keyword>
<evidence type="ECO:0000256" key="7">
    <source>
        <dbReference type="ARBA" id="ARBA00023237"/>
    </source>
</evidence>
<name>A0A1G8AP40_9FLAO</name>
<evidence type="ECO:0000313" key="12">
    <source>
        <dbReference type="Proteomes" id="UP000199274"/>
    </source>
</evidence>